<proteinExistence type="predicted"/>
<organism evidence="3 4">
    <name type="scientific">Kineosporia mesophila</name>
    <dbReference type="NCBI Taxonomy" id="566012"/>
    <lineage>
        <taxon>Bacteria</taxon>
        <taxon>Bacillati</taxon>
        <taxon>Actinomycetota</taxon>
        <taxon>Actinomycetes</taxon>
        <taxon>Kineosporiales</taxon>
        <taxon>Kineosporiaceae</taxon>
        <taxon>Kineosporia</taxon>
    </lineage>
</organism>
<evidence type="ECO:0000256" key="1">
    <source>
        <dbReference type="SAM" id="MobiDB-lite"/>
    </source>
</evidence>
<evidence type="ECO:0000256" key="2">
    <source>
        <dbReference type="SAM" id="SignalP"/>
    </source>
</evidence>
<feature type="compositionally biased region" description="Polar residues" evidence="1">
    <location>
        <begin position="33"/>
        <end position="45"/>
    </location>
</feature>
<sequence length="239" mass="24674">MFPAAVVVVAVVGPALAGCGSDNPYELPEYRSTEASGQLSGSPGTDSPDRTGAAGGATSIPTPSGTGSIPKISREPSPASTAVTYTPADARGEGAWVERGKVRARTQNAKDAVDAVIGYMQQRVQISNTWTVDEAGLAAVASGQARTSARERAASQQAAGRRSVGRFVVNVSSVRVKGDALVVTGCHFDGTSELDENGYVLVPPPGGMLISMKAKKDQGVWRVTAWPTSKAPTCAGWKK</sequence>
<gene>
    <name evidence="3" type="ORF">GCM10022223_41340</name>
</gene>
<feature type="signal peptide" evidence="2">
    <location>
        <begin position="1"/>
        <end position="17"/>
    </location>
</feature>
<keyword evidence="4" id="KW-1185">Reference proteome</keyword>
<evidence type="ECO:0008006" key="5">
    <source>
        <dbReference type="Google" id="ProtNLM"/>
    </source>
</evidence>
<comment type="caution">
    <text evidence="3">The sequence shown here is derived from an EMBL/GenBank/DDBJ whole genome shotgun (WGS) entry which is preliminary data.</text>
</comment>
<feature type="chain" id="PRO_5046143690" description="Lipoprotein" evidence="2">
    <location>
        <begin position="18"/>
        <end position="239"/>
    </location>
</feature>
<accession>A0ABP6ZWZ8</accession>
<reference evidence="4" key="1">
    <citation type="journal article" date="2019" name="Int. J. Syst. Evol. Microbiol.">
        <title>The Global Catalogue of Microorganisms (GCM) 10K type strain sequencing project: providing services to taxonomists for standard genome sequencing and annotation.</title>
        <authorList>
            <consortium name="The Broad Institute Genomics Platform"/>
            <consortium name="The Broad Institute Genome Sequencing Center for Infectious Disease"/>
            <person name="Wu L."/>
            <person name="Ma J."/>
        </authorList>
    </citation>
    <scope>NUCLEOTIDE SEQUENCE [LARGE SCALE GENOMIC DNA]</scope>
    <source>
        <strain evidence="4">JCM 16902</strain>
    </source>
</reference>
<dbReference type="Proteomes" id="UP001501074">
    <property type="component" value="Unassembled WGS sequence"/>
</dbReference>
<evidence type="ECO:0000313" key="3">
    <source>
        <dbReference type="EMBL" id="GAA3620197.1"/>
    </source>
</evidence>
<name>A0ABP6ZWZ8_9ACTN</name>
<evidence type="ECO:0000313" key="4">
    <source>
        <dbReference type="Proteomes" id="UP001501074"/>
    </source>
</evidence>
<feature type="region of interest" description="Disordered" evidence="1">
    <location>
        <begin position="27"/>
        <end position="87"/>
    </location>
</feature>
<dbReference type="EMBL" id="BAAAZO010000006">
    <property type="protein sequence ID" value="GAA3620197.1"/>
    <property type="molecule type" value="Genomic_DNA"/>
</dbReference>
<keyword evidence="2" id="KW-0732">Signal</keyword>
<protein>
    <recommendedName>
        <fullName evidence="5">Lipoprotein</fullName>
    </recommendedName>
</protein>